<dbReference type="Proteomes" id="UP001237988">
    <property type="component" value="Segment"/>
</dbReference>
<dbReference type="EMBL" id="OQ749652">
    <property type="protein sequence ID" value="WIC39692.1"/>
    <property type="molecule type" value="Genomic_DNA"/>
</dbReference>
<name>A0AAF0LWR4_9CAUD</name>
<accession>A0AAF0LWR4</accession>
<evidence type="ECO:0000313" key="2">
    <source>
        <dbReference type="Proteomes" id="UP001237988"/>
    </source>
</evidence>
<sequence>MIRDGLCHCLATEMYINDCSLAQACFTYGIETDYLSDAEIYHIYDLVEDFEWDWP</sequence>
<protein>
    <submittedName>
        <fullName evidence="1">Uncharacterized protein</fullName>
    </submittedName>
</protein>
<organism evidence="1 2">
    <name type="scientific">Phage Phass-1</name>
    <dbReference type="NCBI Taxonomy" id="3043662"/>
    <lineage>
        <taxon>Viruses</taxon>
        <taxon>Duplodnaviria</taxon>
        <taxon>Heunggongvirae</taxon>
        <taxon>Uroviricota</taxon>
        <taxon>Caudoviricetes</taxon>
        <taxon>Caudoviricetes code 15 clade</taxon>
    </lineage>
</organism>
<proteinExistence type="predicted"/>
<reference evidence="1" key="1">
    <citation type="submission" date="2023-04" db="EMBL/GenBank/DDBJ databases">
        <title>Bacteriophage Phass-1 Discovered in the Human Gut Virome - the Founding Member of the Proposed New Family Phassviridae.</title>
        <authorList>
            <person name="Tikunov A.Y."/>
            <person name="Morozova V.V."/>
            <person name="Chechushkov A.V."/>
            <person name="Tikunova N.V."/>
        </authorList>
    </citation>
    <scope>NUCLEOTIDE SEQUENCE</scope>
</reference>
<evidence type="ECO:0000313" key="1">
    <source>
        <dbReference type="EMBL" id="WIC39692.1"/>
    </source>
</evidence>